<dbReference type="InterPro" id="IPR035964">
    <property type="entry name" value="I/LWEQ_dom_sf"/>
</dbReference>
<sequence>MRESVYELQNHISKMQQFASSNQPKKPEDFNEDIAQVETCLESLTIAAAEEAALIDLRLNSKFVAANTIALVDQALHSISSLTDPKSRSDLQQQTDIASKGLQDFLNMLQTASCNPNDRIKQMELLAEARKQTPKIITLVNSAKTGGRFVPDLNKKQDLLNAATKLKDSVLVLMNAIKAVDKVTGESSIETALVDFDSVKADLDSAEFLAKNGLFRPIPGQTRENATELLTRATKTLIRGVNGLTLASKTGTKLPEHITNCASGISQIAAAVRSVSSTIDDQDTQMKVVSAGKAVNEETLQVIDSCRQLAIDNENTNKKAALGKALVKWKTALTGLLETPKDLAEKDIKEASSDIAEGLKILNDAKYQPNSDHDMQEAAQGLLSVSKVVASGVSQLCSLVLTNPATLGNGAKIVGEASKQLAVSCANVIFGVEDEDARKAFLAASLQLLQNMNNLLEKSRTATTAKTRQALGEFKDEEAKAKEAIATLLQSLGTVMSKETYESINEIKSLMSDLLNESNQNITKLARPEILQKFTQGSQTIARVGGNLEALSNTDGSQKILAINAKEAVGGIKTLVGAVLAAKKAAEDGKDEILKLNLVKDLNKKTLAVAENTITQLKAATATTLENNEFTTEEISKNTILLNDSIQELLETAGVLNPATRQCESALKVIQKNSASLDAALQTITSGGKLPLVPNSPKILSDAKKSAVVAHKAFIENVQSLVERFQTGDSDRMASYALTIELGSPDLVTMVLGTAALSDESEFQKDLLETAMALSGSLGKLFNTLKVGNVHDKKSVEKVLAEKQATLDATAQLLNELQEGDQLQSELNEVIANIDHHISLFSIEAKPTTKRYQNIRADIQSTMKDLMEVTRKMVVMDISNVGEVGFTATRIGELSGKVVQLSVEAISVAEPSAKGAIKASVVKMIEELKQMVALTVDSSKGQDKSVELNNTFKNANIAFNQVLSSIKAADVGESYINEATKKLNATIQNINTTTLFAQAGQFEIDESTVSKMTVKQLQDQLKATLKETEALTLKFIEISKSGNDKDFGTTAIALAEKMDTISVQVSQNASKFADGGSKQKILNASKATAVQLIKLLSTSYEAHGNPANVALQTSLQTEYTTLTANLNEVLEVLGSAGAELVRAEKELSSTIKKIEALVKRPDEVGTTTGQEIIKAAREVMGSTSELTFSLTQEEIIAASKKAFAATRDLLARTKAASTLTKDTTLTINLHNTAKNTANSMIKLLEASKLSKTEENQKKVEIASDAVGEVLEKLVVNLRAIPGCEGLSLEEDNMEFETKAENELKKCAKIIEEAANALLQIQPRRKIKGEFTKDDINDAILSSAGGIASATRDLILAAEVAQSERKADAKSKGTKWHVDPAWANGLISAAQRVASSVKTLVEASNASVEGKAQQELLMATSHQVAQATAHLVAASKTKSDPNSKAIIRLGKAAKDVASSTGSLVEAAAKAARWEEEEAEKEESKVDFETATGKVKEMELQMKILKLEADLEKERRVLARMRQDRYRKTQLKK</sequence>
<feature type="coiled-coil region" evidence="3">
    <location>
        <begin position="1462"/>
        <end position="1522"/>
    </location>
</feature>
<organism evidence="5">
    <name type="scientific">Arcella intermedia</name>
    <dbReference type="NCBI Taxonomy" id="1963864"/>
    <lineage>
        <taxon>Eukaryota</taxon>
        <taxon>Amoebozoa</taxon>
        <taxon>Tubulinea</taxon>
        <taxon>Elardia</taxon>
        <taxon>Arcellinida</taxon>
        <taxon>Sphaerothecina</taxon>
        <taxon>Arcellidae</taxon>
        <taxon>Arcella</taxon>
    </lineage>
</organism>
<evidence type="ECO:0000256" key="1">
    <source>
        <dbReference type="ARBA" id="ARBA00004496"/>
    </source>
</evidence>
<name>A0A6B2KW23_9EUKA</name>
<feature type="domain" description="I/LWEQ" evidence="4">
    <location>
        <begin position="1287"/>
        <end position="1527"/>
    </location>
</feature>
<dbReference type="GO" id="GO:0030036">
    <property type="term" value="P:actin cytoskeleton organization"/>
    <property type="evidence" value="ECO:0007669"/>
    <property type="project" value="TreeGrafter"/>
</dbReference>
<evidence type="ECO:0000256" key="3">
    <source>
        <dbReference type="SAM" id="Coils"/>
    </source>
</evidence>
<dbReference type="GO" id="GO:0098609">
    <property type="term" value="P:cell-cell adhesion"/>
    <property type="evidence" value="ECO:0007669"/>
    <property type="project" value="TreeGrafter"/>
</dbReference>
<dbReference type="SUPFAM" id="SSF109885">
    <property type="entry name" value="I/LWEQ domain"/>
    <property type="match status" value="2"/>
</dbReference>
<dbReference type="Gene3D" id="1.20.1420.10">
    <property type="entry name" value="Talin, central domain"/>
    <property type="match status" value="4"/>
</dbReference>
<proteinExistence type="predicted"/>
<dbReference type="Gene3D" id="1.20.1410.10">
    <property type="entry name" value="I/LWEQ domain"/>
    <property type="match status" value="1"/>
</dbReference>
<evidence type="ECO:0000313" key="5">
    <source>
        <dbReference type="EMBL" id="NDV29014.1"/>
    </source>
</evidence>
<dbReference type="Pfam" id="PF21865">
    <property type="entry name" value="TLN1-like_RS"/>
    <property type="match status" value="1"/>
</dbReference>
<dbReference type="PANTHER" id="PTHR19981:SF1">
    <property type="entry name" value="RHEA, ISOFORM B"/>
    <property type="match status" value="1"/>
</dbReference>
<keyword evidence="2" id="KW-0963">Cytoplasm</keyword>
<dbReference type="InterPro" id="IPR054060">
    <property type="entry name" value="TLN1-like_RS"/>
</dbReference>
<dbReference type="GO" id="GO:0005737">
    <property type="term" value="C:cytoplasm"/>
    <property type="evidence" value="ECO:0007669"/>
    <property type="project" value="UniProtKB-SubCell"/>
</dbReference>
<evidence type="ECO:0000256" key="2">
    <source>
        <dbReference type="ARBA" id="ARBA00022490"/>
    </source>
</evidence>
<dbReference type="Pfam" id="PF01608">
    <property type="entry name" value="I_LWEQ"/>
    <property type="match status" value="1"/>
</dbReference>
<dbReference type="GO" id="GO:0005886">
    <property type="term" value="C:plasma membrane"/>
    <property type="evidence" value="ECO:0007669"/>
    <property type="project" value="TreeGrafter"/>
</dbReference>
<dbReference type="PROSITE" id="PS50945">
    <property type="entry name" value="I_LWEQ"/>
    <property type="match status" value="1"/>
</dbReference>
<evidence type="ECO:0000259" key="4">
    <source>
        <dbReference type="PROSITE" id="PS50945"/>
    </source>
</evidence>
<dbReference type="SMART" id="SM00307">
    <property type="entry name" value="ILWEQ"/>
    <property type="match status" value="1"/>
</dbReference>
<dbReference type="GO" id="GO:0003779">
    <property type="term" value="F:actin binding"/>
    <property type="evidence" value="ECO:0007669"/>
    <property type="project" value="InterPro"/>
</dbReference>
<dbReference type="InterPro" id="IPR002558">
    <property type="entry name" value="ILWEQ_dom"/>
</dbReference>
<dbReference type="PANTHER" id="PTHR19981">
    <property type="entry name" value="TALIN"/>
    <property type="match status" value="1"/>
</dbReference>
<protein>
    <recommendedName>
        <fullName evidence="4">I/LWEQ domain-containing protein</fullName>
    </recommendedName>
</protein>
<dbReference type="EMBL" id="GIBP01000045">
    <property type="protein sequence ID" value="NDV29014.1"/>
    <property type="molecule type" value="Transcribed_RNA"/>
</dbReference>
<reference evidence="5" key="1">
    <citation type="journal article" date="2020" name="J. Eukaryot. Microbiol.">
        <title>De novo Sequencing, Assembly and Annotation of the Transcriptome for the Free-Living Testate Amoeba Arcella intermedia.</title>
        <authorList>
            <person name="Ribeiro G.M."/>
            <person name="Porfirio-Sousa A.L."/>
            <person name="Maurer-Alcala X.X."/>
            <person name="Katz L.A."/>
            <person name="Lahr D.J.G."/>
        </authorList>
    </citation>
    <scope>NUCLEOTIDE SEQUENCE</scope>
</reference>
<keyword evidence="3" id="KW-0175">Coiled coil</keyword>
<accession>A0A6B2KW23</accession>
<comment type="subcellular location">
    <subcellularLocation>
        <location evidence="1">Cytoplasm</location>
    </subcellularLocation>
</comment>